<dbReference type="EMBL" id="BX908798">
    <property type="protein sequence ID" value="CAF23566.1"/>
    <property type="molecule type" value="Genomic_DNA"/>
</dbReference>
<name>Q6MCY3_PARUW</name>
<reference evidence="1 2" key="1">
    <citation type="journal article" date="2004" name="Science">
        <title>Illuminating the evolutionary history of chlamydiae.</title>
        <authorList>
            <person name="Horn M."/>
            <person name="Collingro A."/>
            <person name="Schmitz-Esser S."/>
            <person name="Beier C.L."/>
            <person name="Purkhold U."/>
            <person name="Fartmann B."/>
            <person name="Brandt P."/>
            <person name="Nyakatura G.J."/>
            <person name="Droege M."/>
            <person name="Frishman D."/>
            <person name="Rattei T."/>
            <person name="Mewes H."/>
            <person name="Wagner M."/>
        </authorList>
    </citation>
    <scope>NUCLEOTIDE SEQUENCE [LARGE SCALE GENOMIC DNA]</scope>
    <source>
        <strain evidence="1 2">UWE25</strain>
    </source>
</reference>
<dbReference type="AlphaFoldDB" id="Q6MCY3"/>
<dbReference type="KEGG" id="pcu:PC_RS04055"/>
<sequence>MTPTSSIPAVAATATQSEEMNPNQKVFVDKATQTVSRVVIEVLKTVTESGTMKWPEFVATHIDLKQQALSEMDERTSKFFVKMMDGINPAVDDVPRLKMSFQVFGMVVQDPQIGKKLVEGIALPHIKTMIVELDVIKPSIVDDVINS</sequence>
<organism evidence="1 2">
    <name type="scientific">Protochlamydia amoebophila (strain UWE25)</name>
    <dbReference type="NCBI Taxonomy" id="264201"/>
    <lineage>
        <taxon>Bacteria</taxon>
        <taxon>Pseudomonadati</taxon>
        <taxon>Chlamydiota</taxon>
        <taxon>Chlamydiia</taxon>
        <taxon>Parachlamydiales</taxon>
        <taxon>Parachlamydiaceae</taxon>
        <taxon>Candidatus Protochlamydia</taxon>
    </lineage>
</organism>
<dbReference type="Proteomes" id="UP000000529">
    <property type="component" value="Chromosome"/>
</dbReference>
<keyword evidence="2" id="KW-1185">Reference proteome</keyword>
<dbReference type="OrthoDB" id="9997714at2"/>
<gene>
    <name evidence="1" type="ORF">PC_RS04055</name>
</gene>
<evidence type="ECO:0000313" key="1">
    <source>
        <dbReference type="EMBL" id="CAF23566.1"/>
    </source>
</evidence>
<evidence type="ECO:0000313" key="2">
    <source>
        <dbReference type="Proteomes" id="UP000000529"/>
    </source>
</evidence>
<dbReference type="HOGENOM" id="CLU_1766239_0_0_0"/>
<protein>
    <submittedName>
        <fullName evidence="1">Uncharacterized protein</fullName>
    </submittedName>
</protein>
<proteinExistence type="predicted"/>
<dbReference type="RefSeq" id="WP_011175392.1">
    <property type="nucleotide sequence ID" value="NC_005861.2"/>
</dbReference>
<accession>Q6MCY3</accession>